<dbReference type="KEGG" id="rpne:NCTC8284_01578"/>
<keyword evidence="3 4" id="KW-0472">Membrane</keyword>
<name>A0A448MMI7_9PAST</name>
<dbReference type="Gene3D" id="1.20.1250.20">
    <property type="entry name" value="MFS general substrate transporter like domains"/>
    <property type="match status" value="1"/>
</dbReference>
<evidence type="ECO:0000256" key="1">
    <source>
        <dbReference type="ARBA" id="ARBA00022692"/>
    </source>
</evidence>
<keyword evidence="1 4" id="KW-0812">Transmembrane</keyword>
<dbReference type="Proteomes" id="UP000278733">
    <property type="component" value="Chromosome"/>
</dbReference>
<feature type="transmembrane region" description="Helical" evidence="4">
    <location>
        <begin position="30"/>
        <end position="50"/>
    </location>
</feature>
<dbReference type="InterPro" id="IPR036259">
    <property type="entry name" value="MFS_trans_sf"/>
</dbReference>
<gene>
    <name evidence="5" type="ORF">NCTC8284_01578</name>
</gene>
<evidence type="ECO:0000256" key="3">
    <source>
        <dbReference type="ARBA" id="ARBA00023136"/>
    </source>
</evidence>
<evidence type="ECO:0000256" key="2">
    <source>
        <dbReference type="ARBA" id="ARBA00022989"/>
    </source>
</evidence>
<dbReference type="SUPFAM" id="SSF103473">
    <property type="entry name" value="MFS general substrate transporter"/>
    <property type="match status" value="1"/>
</dbReference>
<accession>A0A448MMI7</accession>
<sequence length="149" mass="16886">MATFFSGVAYTAMQSVFFIYLQGNKGFDTVQIASAFSLLVFASQAFSLFAGYWGDRFGRSKMMLLGCLMDAIAYILLITTDYYPLLLLTTFFLVLVARCLVQTLVPYYFLPQQIITMIKRRLRVNFTYPKPSLNVCTVTCFTLFTVSTA</sequence>
<feature type="transmembrane region" description="Helical" evidence="4">
    <location>
        <begin position="85"/>
        <end position="110"/>
    </location>
</feature>
<proteinExistence type="predicted"/>
<evidence type="ECO:0000313" key="5">
    <source>
        <dbReference type="EMBL" id="VEH66410.1"/>
    </source>
</evidence>
<organism evidence="5 6">
    <name type="scientific">Rodentibacter pneumotropicus</name>
    <dbReference type="NCBI Taxonomy" id="758"/>
    <lineage>
        <taxon>Bacteria</taxon>
        <taxon>Pseudomonadati</taxon>
        <taxon>Pseudomonadota</taxon>
        <taxon>Gammaproteobacteria</taxon>
        <taxon>Pasteurellales</taxon>
        <taxon>Pasteurellaceae</taxon>
        <taxon>Rodentibacter</taxon>
    </lineage>
</organism>
<dbReference type="InterPro" id="IPR011701">
    <property type="entry name" value="MFS"/>
</dbReference>
<dbReference type="EMBL" id="LR134405">
    <property type="protein sequence ID" value="VEH66410.1"/>
    <property type="molecule type" value="Genomic_DNA"/>
</dbReference>
<dbReference type="Pfam" id="PF07690">
    <property type="entry name" value="MFS_1"/>
    <property type="match status" value="1"/>
</dbReference>
<dbReference type="GO" id="GO:0022857">
    <property type="term" value="F:transmembrane transporter activity"/>
    <property type="evidence" value="ECO:0007669"/>
    <property type="project" value="InterPro"/>
</dbReference>
<protein>
    <submittedName>
        <fullName evidence="5">Major Facilitator Superfamily</fullName>
    </submittedName>
</protein>
<dbReference type="STRING" id="758.GCA_000730685_01045"/>
<evidence type="ECO:0000256" key="4">
    <source>
        <dbReference type="SAM" id="Phobius"/>
    </source>
</evidence>
<dbReference type="AlphaFoldDB" id="A0A448MMI7"/>
<keyword evidence="2 4" id="KW-1133">Transmembrane helix</keyword>
<evidence type="ECO:0000313" key="6">
    <source>
        <dbReference type="Proteomes" id="UP000278733"/>
    </source>
</evidence>
<feature type="transmembrane region" description="Helical" evidence="4">
    <location>
        <begin position="62"/>
        <end position="79"/>
    </location>
</feature>
<reference evidence="5 6" key="1">
    <citation type="submission" date="2018-12" db="EMBL/GenBank/DDBJ databases">
        <authorList>
            <consortium name="Pathogen Informatics"/>
        </authorList>
    </citation>
    <scope>NUCLEOTIDE SEQUENCE [LARGE SCALE GENOMIC DNA]</scope>
    <source>
        <strain evidence="5 6">NCTC8284</strain>
    </source>
</reference>